<proteinExistence type="predicted"/>
<evidence type="ECO:0000313" key="3">
    <source>
        <dbReference type="Proteomes" id="UP001327459"/>
    </source>
</evidence>
<reference evidence="2 3" key="1">
    <citation type="submission" date="2023-11" db="EMBL/GenBank/DDBJ databases">
        <title>MicrobeMod: A computational toolkit for identifying prokaryotic methylation and restriction-modification with nanopore sequencing.</title>
        <authorList>
            <person name="Crits-Christoph A."/>
            <person name="Kang S.C."/>
            <person name="Lee H."/>
            <person name="Ostrov N."/>
        </authorList>
    </citation>
    <scope>NUCLEOTIDE SEQUENCE [LARGE SCALE GENOMIC DNA]</scope>
    <source>
        <strain evidence="2 3">ATCC 49870</strain>
    </source>
</reference>
<keyword evidence="1" id="KW-0472">Membrane</keyword>
<sequence>MSLDTFSVIVEAVSAALVPVIAGVVAWIAYAQWRTNELRRRHELHDDRMALYRATADFLSTVCERGDARLEDYDRLIKEKVRSQFLYRFDVHSYVEHIMDQASVLQSKNRKLESRDPLSADDLDDRKRLNAERDTVWGWLSEERLQLPEGPFKRYLEIP</sequence>
<organism evidence="2 3">
    <name type="scientific">Guyparkeria halophila</name>
    <dbReference type="NCBI Taxonomy" id="47960"/>
    <lineage>
        <taxon>Bacteria</taxon>
        <taxon>Pseudomonadati</taxon>
        <taxon>Pseudomonadota</taxon>
        <taxon>Gammaproteobacteria</taxon>
        <taxon>Chromatiales</taxon>
        <taxon>Thioalkalibacteraceae</taxon>
        <taxon>Guyparkeria</taxon>
    </lineage>
</organism>
<accession>A0ABZ0YU36</accession>
<keyword evidence="1" id="KW-0812">Transmembrane</keyword>
<feature type="transmembrane region" description="Helical" evidence="1">
    <location>
        <begin position="6"/>
        <end position="31"/>
    </location>
</feature>
<protein>
    <recommendedName>
        <fullName evidence="4">DUF4760 domain-containing protein</fullName>
    </recommendedName>
</protein>
<keyword evidence="3" id="KW-1185">Reference proteome</keyword>
<gene>
    <name evidence="2" type="ORF">SR882_07910</name>
</gene>
<dbReference type="RefSeq" id="WP_322520714.1">
    <property type="nucleotide sequence ID" value="NZ_CP140153.1"/>
</dbReference>
<name>A0ABZ0YU36_9GAMM</name>
<evidence type="ECO:0000256" key="1">
    <source>
        <dbReference type="SAM" id="Phobius"/>
    </source>
</evidence>
<dbReference type="Proteomes" id="UP001327459">
    <property type="component" value="Chromosome"/>
</dbReference>
<keyword evidence="1" id="KW-1133">Transmembrane helix</keyword>
<dbReference type="EMBL" id="CP140153">
    <property type="protein sequence ID" value="WQH15688.1"/>
    <property type="molecule type" value="Genomic_DNA"/>
</dbReference>
<evidence type="ECO:0000313" key="2">
    <source>
        <dbReference type="EMBL" id="WQH15688.1"/>
    </source>
</evidence>
<evidence type="ECO:0008006" key="4">
    <source>
        <dbReference type="Google" id="ProtNLM"/>
    </source>
</evidence>